<name>A0A7V3YHH1_9BACT</name>
<dbReference type="GO" id="GO:0016887">
    <property type="term" value="F:ATP hydrolysis activity"/>
    <property type="evidence" value="ECO:0007669"/>
    <property type="project" value="InterPro"/>
</dbReference>
<dbReference type="Pfam" id="PF00005">
    <property type="entry name" value="ABC_tran"/>
    <property type="match status" value="1"/>
</dbReference>
<sequence>MATLVLEKLNLWYGQHTHAVRDVDLVVEDGELCVFLGPSGCGKTSTLRMIAGFVRPTSGKIYLDGQVINDLYPGDRNVAMIFQSYALYPHMTVREQLAFPLQARRLSRQEIAKRVEEIAHFLHLEDFLDRYPQELSAGQRQRVAIGRALIRKPRLFLMDEPLSQLDARLRVEMRANLRKLQQELRITTVYVTHDQTEAQGLADKIMVMHQGRVQQVGKPIEIYENPANLFVAGFIGMPAMNFLRGVLVRGERLAFQGNGVRLCFSKELEGKLAGVPQEEVILGIRPEHLVLAPEEKEENTLTGEVYVVEPQSNEYIIDLRVGGEIVKVRLEKRNLPGSPRGGERMRVFFEDRYLYVFDPVTEKRLL</sequence>
<dbReference type="PROSITE" id="PS50893">
    <property type="entry name" value="ABC_TRANSPORTER_2"/>
    <property type="match status" value="1"/>
</dbReference>
<evidence type="ECO:0000256" key="3">
    <source>
        <dbReference type="ARBA" id="ARBA00022840"/>
    </source>
</evidence>
<dbReference type="PANTHER" id="PTHR43875:SF1">
    <property type="entry name" value="OSMOPROTECTIVE COMPOUNDS UPTAKE ATP-BINDING PROTEIN GGTA"/>
    <property type="match status" value="1"/>
</dbReference>
<reference evidence="5" key="1">
    <citation type="journal article" date="2020" name="mSystems">
        <title>Genome- and Community-Level Interaction Insights into Carbon Utilization and Element Cycling Functions of Hydrothermarchaeota in Hydrothermal Sediment.</title>
        <authorList>
            <person name="Zhou Z."/>
            <person name="Liu Y."/>
            <person name="Xu W."/>
            <person name="Pan J."/>
            <person name="Luo Z.H."/>
            <person name="Li M."/>
        </authorList>
    </citation>
    <scope>NUCLEOTIDE SEQUENCE [LARGE SCALE GENOMIC DNA]</scope>
    <source>
        <strain evidence="5">SpSt-747</strain>
    </source>
</reference>
<dbReference type="InterPro" id="IPR015855">
    <property type="entry name" value="ABC_transpr_MalK-like"/>
</dbReference>
<dbReference type="SUPFAM" id="SSF52540">
    <property type="entry name" value="P-loop containing nucleoside triphosphate hydrolases"/>
    <property type="match status" value="1"/>
</dbReference>
<accession>A0A7V3YHH1</accession>
<dbReference type="Gene3D" id="2.40.50.140">
    <property type="entry name" value="Nucleic acid-binding proteins"/>
    <property type="match status" value="1"/>
</dbReference>
<dbReference type="InterPro" id="IPR027417">
    <property type="entry name" value="P-loop_NTPase"/>
</dbReference>
<evidence type="ECO:0000313" key="5">
    <source>
        <dbReference type="EMBL" id="HGI31115.1"/>
    </source>
</evidence>
<dbReference type="InterPro" id="IPR047641">
    <property type="entry name" value="ABC_transpr_MalK/UgpC-like"/>
</dbReference>
<dbReference type="Gene3D" id="2.40.50.100">
    <property type="match status" value="1"/>
</dbReference>
<dbReference type="CDD" id="cd03301">
    <property type="entry name" value="ABC_MalK_N"/>
    <property type="match status" value="1"/>
</dbReference>
<dbReference type="InterPro" id="IPR017871">
    <property type="entry name" value="ABC_transporter-like_CS"/>
</dbReference>
<dbReference type="PANTHER" id="PTHR43875">
    <property type="entry name" value="MALTODEXTRIN IMPORT ATP-BINDING PROTEIN MSMX"/>
    <property type="match status" value="1"/>
</dbReference>
<keyword evidence="1" id="KW-0813">Transport</keyword>
<dbReference type="GO" id="GO:0140359">
    <property type="term" value="F:ABC-type transporter activity"/>
    <property type="evidence" value="ECO:0007669"/>
    <property type="project" value="InterPro"/>
</dbReference>
<dbReference type="SMART" id="SM00382">
    <property type="entry name" value="AAA"/>
    <property type="match status" value="1"/>
</dbReference>
<dbReference type="InterPro" id="IPR003439">
    <property type="entry name" value="ABC_transporter-like_ATP-bd"/>
</dbReference>
<dbReference type="InterPro" id="IPR003593">
    <property type="entry name" value="AAA+_ATPase"/>
</dbReference>
<protein>
    <submittedName>
        <fullName evidence="5">ABC transporter ATP-binding protein</fullName>
    </submittedName>
</protein>
<keyword evidence="3 5" id="KW-0067">ATP-binding</keyword>
<dbReference type="InterPro" id="IPR008995">
    <property type="entry name" value="Mo/tungstate-bd_C_term_dom"/>
</dbReference>
<organism evidence="5">
    <name type="scientific">Candidatus Caldatribacterium californiense</name>
    <dbReference type="NCBI Taxonomy" id="1454726"/>
    <lineage>
        <taxon>Bacteria</taxon>
        <taxon>Pseudomonadati</taxon>
        <taxon>Atribacterota</taxon>
        <taxon>Atribacteria</taxon>
        <taxon>Atribacterales</taxon>
        <taxon>Candidatus Caldatribacteriaceae</taxon>
        <taxon>Candidatus Caldatribacterium</taxon>
    </lineage>
</organism>
<dbReference type="GO" id="GO:0005524">
    <property type="term" value="F:ATP binding"/>
    <property type="evidence" value="ECO:0007669"/>
    <property type="project" value="UniProtKB-KW"/>
</dbReference>
<keyword evidence="2" id="KW-0547">Nucleotide-binding</keyword>
<evidence type="ECO:0000256" key="2">
    <source>
        <dbReference type="ARBA" id="ARBA00022741"/>
    </source>
</evidence>
<dbReference type="FunFam" id="3.40.50.300:FF:000042">
    <property type="entry name" value="Maltose/maltodextrin ABC transporter, ATP-binding protein"/>
    <property type="match status" value="1"/>
</dbReference>
<dbReference type="PROSITE" id="PS00211">
    <property type="entry name" value="ABC_TRANSPORTER_1"/>
    <property type="match status" value="1"/>
</dbReference>
<dbReference type="Pfam" id="PF17912">
    <property type="entry name" value="OB_MalK"/>
    <property type="match status" value="1"/>
</dbReference>
<dbReference type="Gene3D" id="3.40.50.300">
    <property type="entry name" value="P-loop containing nucleotide triphosphate hydrolases"/>
    <property type="match status" value="1"/>
</dbReference>
<dbReference type="SUPFAM" id="SSF50331">
    <property type="entry name" value="MOP-like"/>
    <property type="match status" value="1"/>
</dbReference>
<dbReference type="GO" id="GO:0055052">
    <property type="term" value="C:ATP-binding cassette (ABC) transporter complex, substrate-binding subunit-containing"/>
    <property type="evidence" value="ECO:0007669"/>
    <property type="project" value="TreeGrafter"/>
</dbReference>
<dbReference type="InterPro" id="IPR012340">
    <property type="entry name" value="NA-bd_OB-fold"/>
</dbReference>
<gene>
    <name evidence="5" type="ORF">ENV30_07415</name>
</gene>
<feature type="domain" description="ABC transporter" evidence="4">
    <location>
        <begin position="4"/>
        <end position="235"/>
    </location>
</feature>
<dbReference type="InterPro" id="IPR040582">
    <property type="entry name" value="OB_MalK-like"/>
</dbReference>
<evidence type="ECO:0000256" key="1">
    <source>
        <dbReference type="ARBA" id="ARBA00022448"/>
    </source>
</evidence>
<dbReference type="GO" id="GO:0008643">
    <property type="term" value="P:carbohydrate transport"/>
    <property type="evidence" value="ECO:0007669"/>
    <property type="project" value="InterPro"/>
</dbReference>
<comment type="caution">
    <text evidence="5">The sequence shown here is derived from an EMBL/GenBank/DDBJ whole genome shotgun (WGS) entry which is preliminary data.</text>
</comment>
<evidence type="ECO:0000259" key="4">
    <source>
        <dbReference type="PROSITE" id="PS50893"/>
    </source>
</evidence>
<dbReference type="EMBL" id="DTFV01000110">
    <property type="protein sequence ID" value="HGI31115.1"/>
    <property type="molecule type" value="Genomic_DNA"/>
</dbReference>
<dbReference type="AlphaFoldDB" id="A0A7V3YHH1"/>
<proteinExistence type="predicted"/>